<evidence type="ECO:0000256" key="1">
    <source>
        <dbReference type="SAM" id="SignalP"/>
    </source>
</evidence>
<dbReference type="Gene3D" id="3.20.20.80">
    <property type="entry name" value="Glycosidases"/>
    <property type="match status" value="1"/>
</dbReference>
<dbReference type="EMBL" id="CAJMWZ010000717">
    <property type="protein sequence ID" value="CAE6424481.1"/>
    <property type="molecule type" value="Genomic_DNA"/>
</dbReference>
<feature type="chain" id="PRO_5034214395" description="Mannan endo-1,4-beta-mannosidase" evidence="1">
    <location>
        <begin position="20"/>
        <end position="173"/>
    </location>
</feature>
<protein>
    <recommendedName>
        <fullName evidence="4">Mannan endo-1,4-beta-mannosidase</fullName>
    </recommendedName>
</protein>
<gene>
    <name evidence="2" type="ORF">RDB_LOCUS13439</name>
</gene>
<organism evidence="2 3">
    <name type="scientific">Rhizoctonia solani</name>
    <dbReference type="NCBI Taxonomy" id="456999"/>
    <lineage>
        <taxon>Eukaryota</taxon>
        <taxon>Fungi</taxon>
        <taxon>Dikarya</taxon>
        <taxon>Basidiomycota</taxon>
        <taxon>Agaricomycotina</taxon>
        <taxon>Agaricomycetes</taxon>
        <taxon>Cantharellales</taxon>
        <taxon>Ceratobasidiaceae</taxon>
        <taxon>Rhizoctonia</taxon>
    </lineage>
</organism>
<evidence type="ECO:0000313" key="3">
    <source>
        <dbReference type="Proteomes" id="UP000663850"/>
    </source>
</evidence>
<dbReference type="InterPro" id="IPR045053">
    <property type="entry name" value="MAN-like"/>
</dbReference>
<dbReference type="PANTHER" id="PTHR31451">
    <property type="match status" value="1"/>
</dbReference>
<dbReference type="GO" id="GO:0005576">
    <property type="term" value="C:extracellular region"/>
    <property type="evidence" value="ECO:0007669"/>
    <property type="project" value="UniProtKB-SubCell"/>
</dbReference>
<evidence type="ECO:0000313" key="2">
    <source>
        <dbReference type="EMBL" id="CAE6424481.1"/>
    </source>
</evidence>
<name>A0A8H2XGI0_9AGAM</name>
<evidence type="ECO:0008006" key="4">
    <source>
        <dbReference type="Google" id="ProtNLM"/>
    </source>
</evidence>
<dbReference type="PANTHER" id="PTHR31451:SF39">
    <property type="entry name" value="MANNAN ENDO-1,4-BETA-MANNOSIDASE 1"/>
    <property type="match status" value="1"/>
</dbReference>
<sequence length="173" mass="18965">MKYAFTAATLAASLGLAAAVTIKEAQSASFVKTSGQQFTLDGQKFTVVGSNAYWIPQLSNNRDITTAFNDIKNAGSTTLRTWGFNEVTSPSGTYYQIWKGRTSTLNTGADGLGRFDTVVAQAKTFDIHLIVALTNNWKGVLLIIVLVLQRLMTSHRIWGHGRLRPATPWNRQA</sequence>
<dbReference type="InterPro" id="IPR017853">
    <property type="entry name" value="GH"/>
</dbReference>
<dbReference type="GO" id="GO:0016985">
    <property type="term" value="F:mannan endo-1,4-beta-mannosidase activity"/>
    <property type="evidence" value="ECO:0007669"/>
    <property type="project" value="UniProtKB-EC"/>
</dbReference>
<proteinExistence type="predicted"/>
<comment type="caution">
    <text evidence="2">The sequence shown here is derived from an EMBL/GenBank/DDBJ whole genome shotgun (WGS) entry which is preliminary data.</text>
</comment>
<dbReference type="Proteomes" id="UP000663850">
    <property type="component" value="Unassembled WGS sequence"/>
</dbReference>
<dbReference type="AlphaFoldDB" id="A0A8H2XGI0"/>
<accession>A0A8H2XGI0</accession>
<dbReference type="SUPFAM" id="SSF51445">
    <property type="entry name" value="(Trans)glycosidases"/>
    <property type="match status" value="1"/>
</dbReference>
<keyword evidence="1" id="KW-0732">Signal</keyword>
<feature type="signal peptide" evidence="1">
    <location>
        <begin position="1"/>
        <end position="19"/>
    </location>
</feature>
<reference evidence="2" key="1">
    <citation type="submission" date="2021-01" db="EMBL/GenBank/DDBJ databases">
        <authorList>
            <person name="Kaushik A."/>
        </authorList>
    </citation>
    <scope>NUCLEOTIDE SEQUENCE</scope>
    <source>
        <strain evidence="2">Type strain: AG8-Rh-89/</strain>
    </source>
</reference>